<dbReference type="Gene3D" id="1.10.10.2120">
    <property type="match status" value="1"/>
</dbReference>
<reference evidence="2" key="2">
    <citation type="submission" date="2021-04" db="EMBL/GenBank/DDBJ databases">
        <authorList>
            <person name="Gilroy R."/>
        </authorList>
    </citation>
    <scope>NUCLEOTIDE SEQUENCE</scope>
    <source>
        <strain evidence="2">ChiGjej1B1-14440</strain>
    </source>
</reference>
<comment type="caution">
    <text evidence="2">The sequence shown here is derived from an EMBL/GenBank/DDBJ whole genome shotgun (WGS) entry which is preliminary data.</text>
</comment>
<dbReference type="InterPro" id="IPR005079">
    <property type="entry name" value="Peptidase_C45_hydrolase"/>
</dbReference>
<sequence length="333" mass="38265">MYHCRFKGSHYDCGFHWGSLLQKNNVIIAKQDTFVVSKKRKEFTKKCVPIYQKYYPEILEEIKGIAKGQGTSYQDMLAFLLSMYCFEFNNKCTCIAYSDQKNIFLGRNSDFLVQIEKLYMNCLYSLDHGYAFNGNTTAFVEMEDGVNEFGLAIGLTFVYSLDIAPGFNGGMLVRYLLEKCKTVFQAIKVLQTIPIASSQTITLADASGEIAVVECNSKDISIIYPDKKGYVVTTNHFNSINMSKYTDYQIDNWRSLERYHVALNALNNNNISKETILDILSGKYGFMCQYDRKTGADTVWSVGYDLLNKKIYRVEGNPSRKKYKEDTRFKFSY</sequence>
<dbReference type="InterPro" id="IPR047794">
    <property type="entry name" value="C45_proenzyme-like"/>
</dbReference>
<organism evidence="2 3">
    <name type="scientific">Candidatus Erysipelatoclostridium merdavium</name>
    <dbReference type="NCBI Taxonomy" id="2838566"/>
    <lineage>
        <taxon>Bacteria</taxon>
        <taxon>Bacillati</taxon>
        <taxon>Bacillota</taxon>
        <taxon>Erysipelotrichia</taxon>
        <taxon>Erysipelotrichales</taxon>
        <taxon>Erysipelotrichales incertae sedis</taxon>
    </lineage>
</organism>
<dbReference type="GO" id="GO:0016787">
    <property type="term" value="F:hydrolase activity"/>
    <property type="evidence" value="ECO:0007669"/>
    <property type="project" value="UniProtKB-KW"/>
</dbReference>
<dbReference type="InterPro" id="IPR029055">
    <property type="entry name" value="Ntn_hydrolases_N"/>
</dbReference>
<dbReference type="NCBIfam" id="NF040521">
    <property type="entry name" value="C45_proenzyme"/>
    <property type="match status" value="1"/>
</dbReference>
<protein>
    <submittedName>
        <fullName evidence="2">Linear amide C-N hydrolase</fullName>
    </submittedName>
</protein>
<feature type="domain" description="Peptidase C45 hydrolase" evidence="1">
    <location>
        <begin position="102"/>
        <end position="319"/>
    </location>
</feature>
<evidence type="ECO:0000313" key="3">
    <source>
        <dbReference type="Proteomes" id="UP000886724"/>
    </source>
</evidence>
<accession>A0A9D2BLZ6</accession>
<dbReference type="Pfam" id="PF03417">
    <property type="entry name" value="AAT"/>
    <property type="match status" value="1"/>
</dbReference>
<dbReference type="Gene3D" id="3.60.60.10">
    <property type="entry name" value="Penicillin V Acylase, Chain A"/>
    <property type="match status" value="1"/>
</dbReference>
<evidence type="ECO:0000259" key="1">
    <source>
        <dbReference type="Pfam" id="PF03417"/>
    </source>
</evidence>
<dbReference type="EMBL" id="DXET01000005">
    <property type="protein sequence ID" value="HIX80367.1"/>
    <property type="molecule type" value="Genomic_DNA"/>
</dbReference>
<name>A0A9D2BLZ6_9FIRM</name>
<reference evidence="2" key="1">
    <citation type="journal article" date="2021" name="PeerJ">
        <title>Extensive microbial diversity within the chicken gut microbiome revealed by metagenomics and culture.</title>
        <authorList>
            <person name="Gilroy R."/>
            <person name="Ravi A."/>
            <person name="Getino M."/>
            <person name="Pursley I."/>
            <person name="Horton D.L."/>
            <person name="Alikhan N.F."/>
            <person name="Baker D."/>
            <person name="Gharbi K."/>
            <person name="Hall N."/>
            <person name="Watson M."/>
            <person name="Adriaenssens E.M."/>
            <person name="Foster-Nyarko E."/>
            <person name="Jarju S."/>
            <person name="Secka A."/>
            <person name="Antonio M."/>
            <person name="Oren A."/>
            <person name="Chaudhuri R.R."/>
            <person name="La Ragione R."/>
            <person name="Hildebrand F."/>
            <person name="Pallen M.J."/>
        </authorList>
    </citation>
    <scope>NUCLEOTIDE SEQUENCE</scope>
    <source>
        <strain evidence="2">ChiGjej1B1-14440</strain>
    </source>
</reference>
<dbReference type="PANTHER" id="PTHR34180">
    <property type="entry name" value="PEPTIDASE C45"/>
    <property type="match status" value="1"/>
</dbReference>
<dbReference type="InterPro" id="IPR047801">
    <property type="entry name" value="Peptidase_C45"/>
</dbReference>
<gene>
    <name evidence="2" type="ORF">H9980_00110</name>
</gene>
<proteinExistence type="predicted"/>
<keyword evidence="2" id="KW-0378">Hydrolase</keyword>
<evidence type="ECO:0000313" key="2">
    <source>
        <dbReference type="EMBL" id="HIX80367.1"/>
    </source>
</evidence>
<dbReference type="CDD" id="cd01935">
    <property type="entry name" value="Ntn_CGH_like"/>
    <property type="match status" value="1"/>
</dbReference>
<dbReference type="AlphaFoldDB" id="A0A9D2BLZ6"/>
<dbReference type="Proteomes" id="UP000886724">
    <property type="component" value="Unassembled WGS sequence"/>
</dbReference>
<dbReference type="PANTHER" id="PTHR34180:SF1">
    <property type="entry name" value="BETA-ALANYL-DOPAMINE_CARCININE HYDROLASE"/>
    <property type="match status" value="1"/>
</dbReference>
<dbReference type="SUPFAM" id="SSF56235">
    <property type="entry name" value="N-terminal nucleophile aminohydrolases (Ntn hydrolases)"/>
    <property type="match status" value="1"/>
</dbReference>